<dbReference type="Proteomes" id="UP000183015">
    <property type="component" value="Unassembled WGS sequence"/>
</dbReference>
<accession>A0A1H7Z5U5</accession>
<organism evidence="1 2">
    <name type="scientific">Streptacidiphilus jiangxiensis</name>
    <dbReference type="NCBI Taxonomy" id="235985"/>
    <lineage>
        <taxon>Bacteria</taxon>
        <taxon>Bacillati</taxon>
        <taxon>Actinomycetota</taxon>
        <taxon>Actinomycetes</taxon>
        <taxon>Kitasatosporales</taxon>
        <taxon>Streptomycetaceae</taxon>
        <taxon>Streptacidiphilus</taxon>
    </lineage>
</organism>
<name>A0A1H7Z5U5_STRJI</name>
<dbReference type="Gene3D" id="2.40.30.100">
    <property type="entry name" value="AF2212/PG0164-like"/>
    <property type="match status" value="1"/>
</dbReference>
<dbReference type="SUPFAM" id="SSF141694">
    <property type="entry name" value="AF2212/PG0164-like"/>
    <property type="match status" value="1"/>
</dbReference>
<proteinExistence type="predicted"/>
<dbReference type="InterPro" id="IPR037079">
    <property type="entry name" value="AF2212/PG0164-like_sf"/>
</dbReference>
<evidence type="ECO:0000313" key="1">
    <source>
        <dbReference type="EMBL" id="SEM52837.1"/>
    </source>
</evidence>
<evidence type="ECO:0008006" key="3">
    <source>
        <dbReference type="Google" id="ProtNLM"/>
    </source>
</evidence>
<gene>
    <name evidence="1" type="ORF">SAMN05414137_13249</name>
</gene>
<dbReference type="EMBL" id="FOAZ01000032">
    <property type="protein sequence ID" value="SEM52837.1"/>
    <property type="molecule type" value="Genomic_DNA"/>
</dbReference>
<keyword evidence="2" id="KW-1185">Reference proteome</keyword>
<dbReference type="eggNOG" id="ENOG5032ZPP">
    <property type="taxonomic scope" value="Bacteria"/>
</dbReference>
<dbReference type="OrthoDB" id="9808666at2"/>
<sequence>MDLVFDGRVFEWRGPAPYYFVAVPDEPSADIREVATRASYGWGVIPVEARIGGTAFTTSLFPKDGAYLLPVKNAVRLPEGLRTGDEVRVEMTVQLGR</sequence>
<dbReference type="RefSeq" id="WP_042452788.1">
    <property type="nucleotide sequence ID" value="NZ_BBPN01000026.1"/>
</dbReference>
<dbReference type="AlphaFoldDB" id="A0A1H7Z5U5"/>
<dbReference type="Pfam" id="PF08922">
    <property type="entry name" value="DUF1905"/>
    <property type="match status" value="1"/>
</dbReference>
<dbReference type="InterPro" id="IPR015018">
    <property type="entry name" value="DUF1905"/>
</dbReference>
<reference evidence="2" key="1">
    <citation type="submission" date="2016-10" db="EMBL/GenBank/DDBJ databases">
        <authorList>
            <person name="Varghese N."/>
        </authorList>
    </citation>
    <scope>NUCLEOTIDE SEQUENCE [LARGE SCALE GENOMIC DNA]</scope>
    <source>
        <strain evidence="2">DSM 45096 / BCRC 16803 / CGMCC 4.1857 / CIP 109030 / JCM 12277 / KCTC 19219 / NBRC 100920 / 33214</strain>
    </source>
</reference>
<protein>
    <recommendedName>
        <fullName evidence="3">DUF1905 domain-containing protein</fullName>
    </recommendedName>
</protein>
<evidence type="ECO:0000313" key="2">
    <source>
        <dbReference type="Proteomes" id="UP000183015"/>
    </source>
</evidence>
<dbReference type="STRING" id="235985.SAMN05414137_13249"/>